<keyword evidence="5" id="KW-1185">Reference proteome</keyword>
<keyword evidence="1 4" id="KW-0489">Methyltransferase</keyword>
<dbReference type="AlphaFoldDB" id="A0A364K6H5"/>
<keyword evidence="3" id="KW-0949">S-adenosyl-L-methionine</keyword>
<evidence type="ECO:0000256" key="1">
    <source>
        <dbReference type="ARBA" id="ARBA00022603"/>
    </source>
</evidence>
<dbReference type="GO" id="GO:0032259">
    <property type="term" value="P:methylation"/>
    <property type="evidence" value="ECO:0007669"/>
    <property type="project" value="UniProtKB-KW"/>
</dbReference>
<dbReference type="PANTHER" id="PTHR10509">
    <property type="entry name" value="O-METHYLTRANSFERASE-RELATED"/>
    <property type="match status" value="1"/>
</dbReference>
<gene>
    <name evidence="4" type="ORF">DL897_07470</name>
</gene>
<dbReference type="PROSITE" id="PS51682">
    <property type="entry name" value="SAM_OMT_I"/>
    <property type="match status" value="1"/>
</dbReference>
<keyword evidence="2 4" id="KW-0808">Transferase</keyword>
<accession>A0A364K6H5</accession>
<dbReference type="Proteomes" id="UP000251213">
    <property type="component" value="Unassembled WGS sequence"/>
</dbReference>
<proteinExistence type="predicted"/>
<evidence type="ECO:0000313" key="4">
    <source>
        <dbReference type="EMBL" id="RAL25906.1"/>
    </source>
</evidence>
<dbReference type="Gene3D" id="3.40.50.150">
    <property type="entry name" value="Vaccinia Virus protein VP39"/>
    <property type="match status" value="1"/>
</dbReference>
<sequence>MTANDYIRSLFVKEDEVQKSIEQGLTERNMPQISVPPEVGQTLYLLAKISGAKKILEIGALGGYSSIWLAKALPLDGKLISLELKQEHADFAIENIQKAGLDQKVSLLVGDASEILDRLEKNGEKFDFFFIDADKLNFVHYVEKAIQLSKPGAIITLDNLLLGGRILDEADQNPAPTAVRQVNQMIAQDPRLESMLLTIGDGLGIARVKE</sequence>
<organism evidence="4 5">
    <name type="scientific">Thermoflavimicrobium daqui</name>
    <dbReference type="NCBI Taxonomy" id="2137476"/>
    <lineage>
        <taxon>Bacteria</taxon>
        <taxon>Bacillati</taxon>
        <taxon>Bacillota</taxon>
        <taxon>Bacilli</taxon>
        <taxon>Bacillales</taxon>
        <taxon>Thermoactinomycetaceae</taxon>
        <taxon>Thermoflavimicrobium</taxon>
    </lineage>
</organism>
<dbReference type="InterPro" id="IPR050362">
    <property type="entry name" value="Cation-dep_OMT"/>
</dbReference>
<dbReference type="InterPro" id="IPR029063">
    <property type="entry name" value="SAM-dependent_MTases_sf"/>
</dbReference>
<comment type="caution">
    <text evidence="4">The sequence shown here is derived from an EMBL/GenBank/DDBJ whole genome shotgun (WGS) entry which is preliminary data.</text>
</comment>
<dbReference type="CDD" id="cd02440">
    <property type="entry name" value="AdoMet_MTases"/>
    <property type="match status" value="1"/>
</dbReference>
<dbReference type="InterPro" id="IPR002935">
    <property type="entry name" value="SAM_O-MeTrfase"/>
</dbReference>
<dbReference type="GO" id="GO:0008757">
    <property type="term" value="F:S-adenosylmethionine-dependent methyltransferase activity"/>
    <property type="evidence" value="ECO:0007669"/>
    <property type="project" value="TreeGrafter"/>
</dbReference>
<evidence type="ECO:0000256" key="2">
    <source>
        <dbReference type="ARBA" id="ARBA00022679"/>
    </source>
</evidence>
<dbReference type="GO" id="GO:0008171">
    <property type="term" value="F:O-methyltransferase activity"/>
    <property type="evidence" value="ECO:0007669"/>
    <property type="project" value="InterPro"/>
</dbReference>
<evidence type="ECO:0000313" key="5">
    <source>
        <dbReference type="Proteomes" id="UP000251213"/>
    </source>
</evidence>
<dbReference type="EMBL" id="QJKK01000003">
    <property type="protein sequence ID" value="RAL25906.1"/>
    <property type="molecule type" value="Genomic_DNA"/>
</dbReference>
<reference evidence="4 5" key="2">
    <citation type="submission" date="2018-06" db="EMBL/GenBank/DDBJ databases">
        <authorList>
            <person name="Zhirakovskaya E."/>
        </authorList>
    </citation>
    <scope>NUCLEOTIDE SEQUENCE [LARGE SCALE GENOMIC DNA]</scope>
    <source>
        <strain evidence="4 5">FBKL4.011</strain>
    </source>
</reference>
<dbReference type="PANTHER" id="PTHR10509:SF14">
    <property type="entry name" value="CAFFEOYL-COA O-METHYLTRANSFERASE 3-RELATED"/>
    <property type="match status" value="1"/>
</dbReference>
<dbReference type="RefSeq" id="WP_113658520.1">
    <property type="nucleotide sequence ID" value="NZ_KZ845665.1"/>
</dbReference>
<protein>
    <submittedName>
        <fullName evidence="4">O-methyltransferase</fullName>
    </submittedName>
</protein>
<dbReference type="SUPFAM" id="SSF53335">
    <property type="entry name" value="S-adenosyl-L-methionine-dependent methyltransferases"/>
    <property type="match status" value="1"/>
</dbReference>
<dbReference type="OrthoDB" id="9799672at2"/>
<name>A0A364K6H5_9BACL</name>
<dbReference type="Pfam" id="PF01596">
    <property type="entry name" value="Methyltransf_3"/>
    <property type="match status" value="1"/>
</dbReference>
<reference evidence="4 5" key="1">
    <citation type="submission" date="2018-06" db="EMBL/GenBank/DDBJ databases">
        <title>Thermoflavimicrobium daqus sp. nov., a thermophilic microbe isolated from Moutai-flavour Daqu.</title>
        <authorList>
            <person name="Wang X."/>
            <person name="Zhou H."/>
        </authorList>
    </citation>
    <scope>NUCLEOTIDE SEQUENCE [LARGE SCALE GENOMIC DNA]</scope>
    <source>
        <strain evidence="4 5">FBKL4.011</strain>
    </source>
</reference>
<evidence type="ECO:0000256" key="3">
    <source>
        <dbReference type="ARBA" id="ARBA00022691"/>
    </source>
</evidence>